<organism evidence="2 3">
    <name type="scientific">Candidatus Giovannonibacteria bacterium GW2011_GWB1_44_23</name>
    <dbReference type="NCBI Taxonomy" id="1618652"/>
    <lineage>
        <taxon>Bacteria</taxon>
        <taxon>Candidatus Giovannoniibacteriota</taxon>
    </lineage>
</organism>
<feature type="transmembrane region" description="Helical" evidence="1">
    <location>
        <begin position="65"/>
        <end position="84"/>
    </location>
</feature>
<protein>
    <submittedName>
        <fullName evidence="2">Uncharacterized protein</fullName>
    </submittedName>
</protein>
<accession>A0A0G1IFS6</accession>
<dbReference type="EMBL" id="LCIN01000002">
    <property type="protein sequence ID" value="KKT57668.1"/>
    <property type="molecule type" value="Genomic_DNA"/>
</dbReference>
<dbReference type="Proteomes" id="UP000033977">
    <property type="component" value="Unassembled WGS sequence"/>
</dbReference>
<comment type="caution">
    <text evidence="2">The sequence shown here is derived from an EMBL/GenBank/DDBJ whole genome shotgun (WGS) entry which is preliminary data.</text>
</comment>
<proteinExistence type="predicted"/>
<gene>
    <name evidence="2" type="ORF">UW49_C0002G0064</name>
</gene>
<reference evidence="2 3" key="1">
    <citation type="journal article" date="2015" name="Nature">
        <title>rRNA introns, odd ribosomes, and small enigmatic genomes across a large radiation of phyla.</title>
        <authorList>
            <person name="Brown C.T."/>
            <person name="Hug L.A."/>
            <person name="Thomas B.C."/>
            <person name="Sharon I."/>
            <person name="Castelle C.J."/>
            <person name="Singh A."/>
            <person name="Wilkins M.J."/>
            <person name="Williams K.H."/>
            <person name="Banfield J.F."/>
        </authorList>
    </citation>
    <scope>NUCLEOTIDE SEQUENCE [LARGE SCALE GENOMIC DNA]</scope>
</reference>
<name>A0A0G1IFS6_9BACT</name>
<sequence>MFGLKLSGLFNLFPEPDYEHNPDDKPDQLAYPAERTPVSASPAHHVSVVIHHWFIVTLNYYEVEVPTSLILFILSILMLFGWIADIKRK</sequence>
<keyword evidence="1" id="KW-0812">Transmembrane</keyword>
<evidence type="ECO:0000313" key="2">
    <source>
        <dbReference type="EMBL" id="KKT57668.1"/>
    </source>
</evidence>
<evidence type="ECO:0000313" key="3">
    <source>
        <dbReference type="Proteomes" id="UP000033977"/>
    </source>
</evidence>
<keyword evidence="1" id="KW-0472">Membrane</keyword>
<dbReference type="AlphaFoldDB" id="A0A0G1IFS6"/>
<keyword evidence="1" id="KW-1133">Transmembrane helix</keyword>
<evidence type="ECO:0000256" key="1">
    <source>
        <dbReference type="SAM" id="Phobius"/>
    </source>
</evidence>